<proteinExistence type="predicted"/>
<gene>
    <name evidence="3" type="ORF">D7X96_07105</name>
</gene>
<dbReference type="SUPFAM" id="SSF56281">
    <property type="entry name" value="Metallo-hydrolase/oxidoreductase"/>
    <property type="match status" value="1"/>
</dbReference>
<reference evidence="4" key="1">
    <citation type="submission" date="2018-09" db="EMBL/GenBank/DDBJ databases">
        <authorList>
            <person name="Livingstone P.G."/>
            <person name="Whitworth D.E."/>
        </authorList>
    </citation>
    <scope>NUCLEOTIDE SEQUENCE [LARGE SCALE GENOMIC DNA]</scope>
    <source>
        <strain evidence="4">AB047A</strain>
    </source>
</reference>
<dbReference type="RefSeq" id="WP_121722394.1">
    <property type="nucleotide sequence ID" value="NZ_RAWM01000012.1"/>
</dbReference>
<dbReference type="InterPro" id="IPR036866">
    <property type="entry name" value="RibonucZ/Hydroxyglut_hydro"/>
</dbReference>
<name>A0A3A8QYA3_9BACT</name>
<dbReference type="PANTHER" id="PTHR43546">
    <property type="entry name" value="UPF0173 METAL-DEPENDENT HYDROLASE MJ1163-RELATED"/>
    <property type="match status" value="1"/>
</dbReference>
<dbReference type="AlphaFoldDB" id="A0A3A8QYA3"/>
<sequence length="534" mass="60463">MTAPLYRLADATLVEPLVQDFQAWWMTVAPMPASLHLQAYLLPLIKAYLQTPDFHAKAAKDPELSGSSFVGIAPERAEEVRALMQRMTAAQEDNIKLAEAFDEFQTQLLAEAKGQSLEPLYARLPEPLKGVVELVYDYVNRPSMRVHEGLLYRGRHYKSDLQSMRLRRLKADAERDSLLTTPRLMEAGQLDWKVPFHDERLDKLFSLDLQPQPLEWIRDVLGDAVKSDADLMPLLTEAPQTLPETWNGPGVRIRYVGHACVLVEWKGTSILIDAVVPVRPEKVAVPLERMSFADLPRRIDYVVITHSHPDHLDIETLLRLRHRIGTLMVPRSSGALAGDYSPRLLGKALGFKNVLEPYFYESLPIPDGEIIAAPFMGEHGDVAHAKTAWIIRTGEERLFFAADSMCVDETTYRDLRSTVGDLHTVFMNTEIVGAPHTWMLEGFFPKKRDRKLEKNRRCRGSNSTEGLRLLELVGAKRLFNYAMGLEPWMEHIIGPAATPETPRMKESDLLLTTARERGLQAERLQGAREVHLKS</sequence>
<dbReference type="InterPro" id="IPR041141">
    <property type="entry name" value="CmlA_N"/>
</dbReference>
<evidence type="ECO:0000313" key="4">
    <source>
        <dbReference type="Proteomes" id="UP000282656"/>
    </source>
</evidence>
<dbReference type="GO" id="GO:0016787">
    <property type="term" value="F:hydrolase activity"/>
    <property type="evidence" value="ECO:0007669"/>
    <property type="project" value="UniProtKB-KW"/>
</dbReference>
<feature type="domain" description="Metallo-beta-lactamase" evidence="1">
    <location>
        <begin position="269"/>
        <end position="414"/>
    </location>
</feature>
<accession>A0A3A8QYA3</accession>
<dbReference type="Gene3D" id="3.60.15.10">
    <property type="entry name" value="Ribonuclease Z/Hydroxyacylglutathione hydrolase-like"/>
    <property type="match status" value="1"/>
</dbReference>
<keyword evidence="3" id="KW-0378">Hydrolase</keyword>
<dbReference type="Proteomes" id="UP000282656">
    <property type="component" value="Unassembled WGS sequence"/>
</dbReference>
<evidence type="ECO:0000313" key="3">
    <source>
        <dbReference type="EMBL" id="RKH71890.1"/>
    </source>
</evidence>
<feature type="domain" description="Diiron non-heme beta-hydroxylase N-terminal" evidence="2">
    <location>
        <begin position="7"/>
        <end position="239"/>
    </location>
</feature>
<dbReference type="InterPro" id="IPR001279">
    <property type="entry name" value="Metallo-B-lactamas"/>
</dbReference>
<keyword evidence="4" id="KW-1185">Reference proteome</keyword>
<evidence type="ECO:0000259" key="2">
    <source>
        <dbReference type="Pfam" id="PF18456"/>
    </source>
</evidence>
<comment type="caution">
    <text evidence="3">The sequence shown here is derived from an EMBL/GenBank/DDBJ whole genome shotgun (WGS) entry which is preliminary data.</text>
</comment>
<dbReference type="Pfam" id="PF12706">
    <property type="entry name" value="Lactamase_B_2"/>
    <property type="match status" value="1"/>
</dbReference>
<dbReference type="InterPro" id="IPR050114">
    <property type="entry name" value="UPF0173_UPF0282_UlaG_hydrolase"/>
</dbReference>
<dbReference type="Pfam" id="PF18456">
    <property type="entry name" value="CmlA_N"/>
    <property type="match status" value="1"/>
</dbReference>
<protein>
    <submittedName>
        <fullName evidence="3">MBL fold metallo-hydrolase</fullName>
    </submittedName>
</protein>
<organism evidence="3 4">
    <name type="scientific">Corallococcus interemptor</name>
    <dbReference type="NCBI Taxonomy" id="2316720"/>
    <lineage>
        <taxon>Bacteria</taxon>
        <taxon>Pseudomonadati</taxon>
        <taxon>Myxococcota</taxon>
        <taxon>Myxococcia</taxon>
        <taxon>Myxococcales</taxon>
        <taxon>Cystobacterineae</taxon>
        <taxon>Myxococcaceae</taxon>
        <taxon>Corallococcus</taxon>
    </lineage>
</organism>
<evidence type="ECO:0000259" key="1">
    <source>
        <dbReference type="Pfam" id="PF12706"/>
    </source>
</evidence>
<dbReference type="OrthoDB" id="5657199at2"/>
<dbReference type="EMBL" id="RAWM01000012">
    <property type="protein sequence ID" value="RKH71890.1"/>
    <property type="molecule type" value="Genomic_DNA"/>
</dbReference>